<reference evidence="2" key="1">
    <citation type="journal article" date="2023" name="G3 (Bethesda)">
        <title>Genome assembly and association tests identify interacting loci associated with vigor, precocity, and sex in interspecific pistachio rootstocks.</title>
        <authorList>
            <person name="Palmer W."/>
            <person name="Jacygrad E."/>
            <person name="Sagayaradj S."/>
            <person name="Cavanaugh K."/>
            <person name="Han R."/>
            <person name="Bertier L."/>
            <person name="Beede B."/>
            <person name="Kafkas S."/>
            <person name="Golino D."/>
            <person name="Preece J."/>
            <person name="Michelmore R."/>
        </authorList>
    </citation>
    <scope>NUCLEOTIDE SEQUENCE [LARGE SCALE GENOMIC DNA]</scope>
</reference>
<dbReference type="EMBL" id="CM047903">
    <property type="protein sequence ID" value="KAJ0092703.1"/>
    <property type="molecule type" value="Genomic_DNA"/>
</dbReference>
<evidence type="ECO:0000313" key="2">
    <source>
        <dbReference type="Proteomes" id="UP001164250"/>
    </source>
</evidence>
<evidence type="ECO:0000313" key="1">
    <source>
        <dbReference type="EMBL" id="KAJ0092703.1"/>
    </source>
</evidence>
<comment type="caution">
    <text evidence="1">The sequence shown here is derived from an EMBL/GenBank/DDBJ whole genome shotgun (WGS) entry which is preliminary data.</text>
</comment>
<keyword evidence="2" id="KW-1185">Reference proteome</keyword>
<name>A0ACC1B1C1_9ROSI</name>
<protein>
    <submittedName>
        <fullName evidence="1">Uncharacterized protein</fullName>
    </submittedName>
</protein>
<proteinExistence type="predicted"/>
<organism evidence="1 2">
    <name type="scientific">Pistacia atlantica</name>
    <dbReference type="NCBI Taxonomy" id="434234"/>
    <lineage>
        <taxon>Eukaryota</taxon>
        <taxon>Viridiplantae</taxon>
        <taxon>Streptophyta</taxon>
        <taxon>Embryophyta</taxon>
        <taxon>Tracheophyta</taxon>
        <taxon>Spermatophyta</taxon>
        <taxon>Magnoliopsida</taxon>
        <taxon>eudicotyledons</taxon>
        <taxon>Gunneridae</taxon>
        <taxon>Pentapetalae</taxon>
        <taxon>rosids</taxon>
        <taxon>malvids</taxon>
        <taxon>Sapindales</taxon>
        <taxon>Anacardiaceae</taxon>
        <taxon>Pistacia</taxon>
    </lineage>
</organism>
<gene>
    <name evidence="1" type="ORF">Patl1_27156</name>
</gene>
<sequence>MAGRLFRCLACKLSLSSAIFVGVKRVAEAGDSRLALAYIGSW</sequence>
<dbReference type="Proteomes" id="UP001164250">
    <property type="component" value="Chromosome 7"/>
</dbReference>
<accession>A0ACC1B1C1</accession>